<dbReference type="EMBL" id="AWFB01000030">
    <property type="protein sequence ID" value="RAN32647.1"/>
    <property type="molecule type" value="Genomic_DNA"/>
</dbReference>
<evidence type="ECO:0000259" key="1">
    <source>
        <dbReference type="Pfam" id="PF13476"/>
    </source>
</evidence>
<organism evidence="2 3">
    <name type="scientific">Hyphomonas pacifica</name>
    <dbReference type="NCBI Taxonomy" id="1280941"/>
    <lineage>
        <taxon>Bacteria</taxon>
        <taxon>Pseudomonadati</taxon>
        <taxon>Pseudomonadota</taxon>
        <taxon>Alphaproteobacteria</taxon>
        <taxon>Hyphomonadales</taxon>
        <taxon>Hyphomonadaceae</taxon>
        <taxon>Hyphomonas</taxon>
    </lineage>
</organism>
<dbReference type="PANTHER" id="PTHR41259">
    <property type="entry name" value="DOUBLE-STRAND BREAK REPAIR RAD50 ATPASE, PUTATIVE-RELATED"/>
    <property type="match status" value="1"/>
</dbReference>
<dbReference type="PANTHER" id="PTHR41259:SF1">
    <property type="entry name" value="DOUBLE-STRAND BREAK REPAIR RAD50 ATPASE, PUTATIVE-RELATED"/>
    <property type="match status" value="1"/>
</dbReference>
<dbReference type="Gene3D" id="3.40.50.300">
    <property type="entry name" value="P-loop containing nucleotide triphosphate hydrolases"/>
    <property type="match status" value="2"/>
</dbReference>
<dbReference type="InterPro" id="IPR038729">
    <property type="entry name" value="Rad50/SbcC_AAA"/>
</dbReference>
<sequence>MKLRSLALNQFKKFTTPMRLDGIEDGLNVVVGPNEMGKSTLLDALRAALFEKYSSKAQPITALQNDRNQAGPVVELAFELDDGVYRITKRFIKKPYARLSCPDGRTLEGDAAEDTLRDLLGFDEPGKSGAKAETLGMWNVLWVQQGHSFGALDLPQSARANLHSALESEVGTVLGGRRGRALPQAIEKQLGELVTSAGKPRGAYKELIDNTETLETELAGLQGRRDELSRTLDQLEQAQETLARLSTSYRDEADETELTDARKRHGHLAELEARIDAANSDLALKQRNLEQANQVLTERTALRQAIADEEEVVETARQGLEDVRTREKEARARLAELRTAVREAEAAVTAADDAVSHQRRILVAVERQARIRELEGRREKATAAEERQRRARQDAAAILVTDETLTEIRDAAKALETIDSRLSAAATRITFDMAGDALSGIEVDGRKVAVDDPPIHAVGPTTITIPGRGRITVEPAIKDRDKLRDQQREARTALETALQAGGVKTVDDAEDQHKKRQKFVQDGELARQEAALHAPATDDHDAGAEALAGYVESLQLILTRDLADLEIDTLPTKQEADTELRATLEQAEEARSAVDAARAALGGPEDALGALQTELGTVRTRYDDSGVRLEKLRSELAAAEENQADSALQAAINAAEKAVSDQEDAIASLTDQRTDETLPQLEARIGRLEQAIKDRREKRGNLKETIAGLRSHIEVLEGVGLDEAIEQKARELERATDDRRRAEREVRVLELLLATLRAAEQEAKERYLSPVLNRVRPYLQLLFPGAEITIDEDLRIVGVIREAGYEEAFHHLSMGTQEQIAVLIRLAFAEMLVEQGHPATVILDDALVFSDDRRMNRMFDILNMAARNVQVVIFTCREQLFEELGGRQLLLKAGSAEELVSA</sequence>
<dbReference type="Proteomes" id="UP000249123">
    <property type="component" value="Unassembled WGS sequence"/>
</dbReference>
<proteinExistence type="predicted"/>
<keyword evidence="3" id="KW-1185">Reference proteome</keyword>
<dbReference type="AlphaFoldDB" id="A0A062U2H9"/>
<comment type="caution">
    <text evidence="2">The sequence shown here is derived from an EMBL/GenBank/DDBJ whole genome shotgun (WGS) entry which is preliminary data.</text>
</comment>
<name>A0A062U2H9_9PROT</name>
<dbReference type="GO" id="GO:0016887">
    <property type="term" value="F:ATP hydrolysis activity"/>
    <property type="evidence" value="ECO:0007669"/>
    <property type="project" value="InterPro"/>
</dbReference>
<dbReference type="eggNOG" id="COG0419">
    <property type="taxonomic scope" value="Bacteria"/>
</dbReference>
<dbReference type="GO" id="GO:0006302">
    <property type="term" value="P:double-strand break repair"/>
    <property type="evidence" value="ECO:0007669"/>
    <property type="project" value="InterPro"/>
</dbReference>
<dbReference type="OrthoDB" id="7069379at2"/>
<evidence type="ECO:0000313" key="3">
    <source>
        <dbReference type="Proteomes" id="UP000249123"/>
    </source>
</evidence>
<dbReference type="STRING" id="1280941.HY2_14105"/>
<dbReference type="Pfam" id="PF13476">
    <property type="entry name" value="AAA_23"/>
    <property type="match status" value="1"/>
</dbReference>
<dbReference type="InterPro" id="IPR027417">
    <property type="entry name" value="P-loop_NTPase"/>
</dbReference>
<feature type="domain" description="Rad50/SbcC-type AAA" evidence="1">
    <location>
        <begin position="9"/>
        <end position="275"/>
    </location>
</feature>
<accession>A0A062U2H9</accession>
<dbReference type="SUPFAM" id="SSF52540">
    <property type="entry name" value="P-loop containing nucleoside triphosphate hydrolases"/>
    <property type="match status" value="2"/>
</dbReference>
<evidence type="ECO:0000313" key="2">
    <source>
        <dbReference type="EMBL" id="RAN32647.1"/>
    </source>
</evidence>
<gene>
    <name evidence="2" type="ORF">HY3_14585</name>
</gene>
<reference evidence="2 3" key="1">
    <citation type="submission" date="2013-04" db="EMBL/GenBank/DDBJ databases">
        <title>Hyphomonas sp. T24B3 Genome Sequencing.</title>
        <authorList>
            <person name="Lai Q."/>
            <person name="Shao Z."/>
        </authorList>
    </citation>
    <scope>NUCLEOTIDE SEQUENCE [LARGE SCALE GENOMIC DNA]</scope>
    <source>
        <strain evidence="2 3">T24B3</strain>
    </source>
</reference>
<protein>
    <recommendedName>
        <fullName evidence="1">Rad50/SbcC-type AAA domain-containing protein</fullName>
    </recommendedName>
</protein>